<dbReference type="PANTHER" id="PTHR32322:SF2">
    <property type="entry name" value="EAMA DOMAIN-CONTAINING PROTEIN"/>
    <property type="match status" value="1"/>
</dbReference>
<proteinExistence type="inferred from homology"/>
<feature type="transmembrane region" description="Helical" evidence="6">
    <location>
        <begin position="107"/>
        <end position="128"/>
    </location>
</feature>
<evidence type="ECO:0000313" key="8">
    <source>
        <dbReference type="EMBL" id="RDU63249.1"/>
    </source>
</evidence>
<gene>
    <name evidence="8" type="ORF">CQA43_03715</name>
</gene>
<keyword evidence="3 6" id="KW-0812">Transmembrane</keyword>
<comment type="similarity">
    <text evidence="2">Belongs to the EamA transporter family.</text>
</comment>
<evidence type="ECO:0000256" key="4">
    <source>
        <dbReference type="ARBA" id="ARBA00022989"/>
    </source>
</evidence>
<feature type="transmembrane region" description="Helical" evidence="6">
    <location>
        <begin position="225"/>
        <end position="241"/>
    </location>
</feature>
<evidence type="ECO:0000256" key="3">
    <source>
        <dbReference type="ARBA" id="ARBA00022692"/>
    </source>
</evidence>
<dbReference type="InterPro" id="IPR037185">
    <property type="entry name" value="EmrE-like"/>
</dbReference>
<keyword evidence="5 6" id="KW-0472">Membrane</keyword>
<evidence type="ECO:0000256" key="1">
    <source>
        <dbReference type="ARBA" id="ARBA00004141"/>
    </source>
</evidence>
<evidence type="ECO:0000259" key="7">
    <source>
        <dbReference type="Pfam" id="PF00892"/>
    </source>
</evidence>
<dbReference type="EMBL" id="NXLS01000003">
    <property type="protein sequence ID" value="RDU63249.1"/>
    <property type="molecule type" value="Genomic_DNA"/>
</dbReference>
<dbReference type="GO" id="GO:0016020">
    <property type="term" value="C:membrane"/>
    <property type="evidence" value="ECO:0007669"/>
    <property type="project" value="UniProtKB-SubCell"/>
</dbReference>
<name>A0A3D8IDM2_9HELI</name>
<feature type="domain" description="EamA" evidence="7">
    <location>
        <begin position="4"/>
        <end position="93"/>
    </location>
</feature>
<evidence type="ECO:0000313" key="9">
    <source>
        <dbReference type="Proteomes" id="UP000256650"/>
    </source>
</evidence>
<dbReference type="Pfam" id="PF00892">
    <property type="entry name" value="EamA"/>
    <property type="match status" value="2"/>
</dbReference>
<feature type="transmembrane region" description="Helical" evidence="6">
    <location>
        <begin position="22"/>
        <end position="42"/>
    </location>
</feature>
<comment type="subcellular location">
    <subcellularLocation>
        <location evidence="1">Membrane</location>
        <topology evidence="1">Multi-pass membrane protein</topology>
    </subcellularLocation>
</comment>
<protein>
    <submittedName>
        <fullName evidence="8">EamA family transporter</fullName>
    </submittedName>
</protein>
<organism evidence="8 9">
    <name type="scientific">Helicobacter ganmani</name>
    <dbReference type="NCBI Taxonomy" id="60246"/>
    <lineage>
        <taxon>Bacteria</taxon>
        <taxon>Pseudomonadati</taxon>
        <taxon>Campylobacterota</taxon>
        <taxon>Epsilonproteobacteria</taxon>
        <taxon>Campylobacterales</taxon>
        <taxon>Helicobacteraceae</taxon>
        <taxon>Helicobacter</taxon>
    </lineage>
</organism>
<evidence type="ECO:0000256" key="5">
    <source>
        <dbReference type="ARBA" id="ARBA00023136"/>
    </source>
</evidence>
<evidence type="ECO:0000256" key="6">
    <source>
        <dbReference type="SAM" id="Phobius"/>
    </source>
</evidence>
<accession>A0A3D8IDM2</accession>
<feature type="transmembrane region" description="Helical" evidence="6">
    <location>
        <begin position="48"/>
        <end position="69"/>
    </location>
</feature>
<feature type="domain" description="EamA" evidence="7">
    <location>
        <begin position="104"/>
        <end position="240"/>
    </location>
</feature>
<dbReference type="InterPro" id="IPR000620">
    <property type="entry name" value="EamA_dom"/>
</dbReference>
<keyword evidence="9" id="KW-1185">Reference proteome</keyword>
<reference evidence="8 9" key="1">
    <citation type="submission" date="2018-04" db="EMBL/GenBank/DDBJ databases">
        <title>Novel Campyloabacter and Helicobacter Species and Strains.</title>
        <authorList>
            <person name="Mannion A.J."/>
            <person name="Shen Z."/>
            <person name="Fox J.G."/>
        </authorList>
    </citation>
    <scope>NUCLEOTIDE SEQUENCE [LARGE SCALE GENOMIC DNA]</scope>
    <source>
        <strain evidence="8 9">MIT 99-5101</strain>
    </source>
</reference>
<dbReference type="SUPFAM" id="SSF103481">
    <property type="entry name" value="Multidrug resistance efflux transporter EmrE"/>
    <property type="match status" value="2"/>
</dbReference>
<dbReference type="OrthoDB" id="5186724at2"/>
<dbReference type="InterPro" id="IPR050638">
    <property type="entry name" value="AA-Vitamin_Transporters"/>
</dbReference>
<feature type="transmembrane region" description="Helical" evidence="6">
    <location>
        <begin position="169"/>
        <end position="188"/>
    </location>
</feature>
<feature type="transmembrane region" description="Helical" evidence="6">
    <location>
        <begin position="200"/>
        <end position="219"/>
    </location>
</feature>
<dbReference type="AlphaFoldDB" id="A0A3D8IDM2"/>
<dbReference type="PANTHER" id="PTHR32322">
    <property type="entry name" value="INNER MEMBRANE TRANSPORTER"/>
    <property type="match status" value="1"/>
</dbReference>
<feature type="transmembrane region" description="Helical" evidence="6">
    <location>
        <begin position="76"/>
        <end position="95"/>
    </location>
</feature>
<dbReference type="Proteomes" id="UP000256650">
    <property type="component" value="Unassembled WGS sequence"/>
</dbReference>
<keyword evidence="4 6" id="KW-1133">Transmembrane helix</keyword>
<sequence>MGYCFLFILCPRFLKSTLKDESYLILAGLSGITIYNLFLNLAMDYSKVSNVSVIIATAPLFTALLAAFLKIEKLSFIFFVAFILCMSGIVLLSYEDEGFSFNPLGDSFALLSALGWAAYSLLILKIMHKRGNLILITRRIIFYGILGMLPSFLFLDFAPNLILLLDPKIAFNLIFLALFASGLCFLLWNHATLLIGAIKTNVYVYLTPLITIIVSFFVLGEKLSILALFGAFLTLLGVILAESKFSKPISLII</sequence>
<feature type="transmembrane region" description="Helical" evidence="6">
    <location>
        <begin position="140"/>
        <end position="163"/>
    </location>
</feature>
<evidence type="ECO:0000256" key="2">
    <source>
        <dbReference type="ARBA" id="ARBA00007362"/>
    </source>
</evidence>
<comment type="caution">
    <text evidence="8">The sequence shown here is derived from an EMBL/GenBank/DDBJ whole genome shotgun (WGS) entry which is preliminary data.</text>
</comment>